<feature type="transmembrane region" description="Helical" evidence="8">
    <location>
        <begin position="224"/>
        <end position="248"/>
    </location>
</feature>
<dbReference type="OrthoDB" id="9808686at2"/>
<dbReference type="GO" id="GO:0005886">
    <property type="term" value="C:plasma membrane"/>
    <property type="evidence" value="ECO:0007669"/>
    <property type="project" value="UniProtKB-SubCell"/>
</dbReference>
<keyword evidence="3" id="KW-0813">Transport</keyword>
<feature type="transmembrane region" description="Helical" evidence="8">
    <location>
        <begin position="347"/>
        <end position="367"/>
    </location>
</feature>
<dbReference type="PANTHER" id="PTHR30294">
    <property type="entry name" value="MEMBRANE COMPONENT OF ABC TRANSPORTER YHHJ-RELATED"/>
    <property type="match status" value="1"/>
</dbReference>
<dbReference type="InterPro" id="IPR047817">
    <property type="entry name" value="ABC2_TM_bact-type"/>
</dbReference>
<reference evidence="10 11" key="1">
    <citation type="submission" date="2018-09" db="EMBL/GenBank/DDBJ databases">
        <title>Draft genome of Simplicispira sp. NY-02.</title>
        <authorList>
            <person name="Im W.T."/>
        </authorList>
    </citation>
    <scope>NUCLEOTIDE SEQUENCE [LARGE SCALE GENOMIC DNA]</scope>
    <source>
        <strain evidence="10 11">NY-02</strain>
    </source>
</reference>
<evidence type="ECO:0000256" key="1">
    <source>
        <dbReference type="ARBA" id="ARBA00004651"/>
    </source>
</evidence>
<dbReference type="PROSITE" id="PS51012">
    <property type="entry name" value="ABC_TM2"/>
    <property type="match status" value="1"/>
</dbReference>
<evidence type="ECO:0000256" key="4">
    <source>
        <dbReference type="ARBA" id="ARBA00022475"/>
    </source>
</evidence>
<proteinExistence type="inferred from homology"/>
<dbReference type="GO" id="GO:0140359">
    <property type="term" value="F:ABC-type transporter activity"/>
    <property type="evidence" value="ECO:0007669"/>
    <property type="project" value="InterPro"/>
</dbReference>
<evidence type="ECO:0000256" key="3">
    <source>
        <dbReference type="ARBA" id="ARBA00022448"/>
    </source>
</evidence>
<name>A0A398C8V5_9BURK</name>
<evidence type="ECO:0000313" key="10">
    <source>
        <dbReference type="EMBL" id="RID99555.1"/>
    </source>
</evidence>
<dbReference type="Pfam" id="PF12698">
    <property type="entry name" value="ABC2_membrane_3"/>
    <property type="match status" value="1"/>
</dbReference>
<keyword evidence="6 8" id="KW-1133">Transmembrane helix</keyword>
<sequence length="379" mass="41495">MRRLLHHLTNIRLLGVKELWSLWRDPMMLVLIVYTFTVAIYTAGTAMPETLHHTPMAIVDEDDSALSARIFSAFYPPAFNAPVRITNAQVDPALDAGHYTLVLVIPPNLQRDVLAGRSPTVQLNVDATRMSQAFAGSGLAQQIVAGEVGEFVQRNRGTQAPPVELVTRMRFNPTLSNVWFGSLMELVSQVTMLSIILTGAALIREREHGTIEHLLVMPVTPTEIMLAKVWAMGLVVVVATLLSLHGVVLGLLRVPVEGSLWLFFAGVVLHLFATTSLGIFMATLARNMPQFGLLVMLVMLPLQMLSGGMTPRESMPEWVQAVMSLAPTTHFTELGQAILFRGAGLAVVWPSFVALLLIGVVMFALSLRRFRQAIAQMGG</sequence>
<dbReference type="AlphaFoldDB" id="A0A398C8V5"/>
<gene>
    <name evidence="10" type="ORF">D3F03_03865</name>
</gene>
<keyword evidence="5 8" id="KW-0812">Transmembrane</keyword>
<accession>A0A398C8V5</accession>
<feature type="transmembrane region" description="Helical" evidence="8">
    <location>
        <begin position="27"/>
        <end position="47"/>
    </location>
</feature>
<protein>
    <submittedName>
        <fullName evidence="10">ABC transporter permease</fullName>
    </submittedName>
</protein>
<dbReference type="EMBL" id="QXJC01000001">
    <property type="protein sequence ID" value="RID99555.1"/>
    <property type="molecule type" value="Genomic_DNA"/>
</dbReference>
<keyword evidence="11" id="KW-1185">Reference proteome</keyword>
<dbReference type="Gene3D" id="3.40.1710.10">
    <property type="entry name" value="abc type-2 transporter like domain"/>
    <property type="match status" value="1"/>
</dbReference>
<dbReference type="PANTHER" id="PTHR30294:SF47">
    <property type="entry name" value="INNER MEMBRANE TRANSPORT PERMEASE YHHJ"/>
    <property type="match status" value="1"/>
</dbReference>
<evidence type="ECO:0000256" key="5">
    <source>
        <dbReference type="ARBA" id="ARBA00022692"/>
    </source>
</evidence>
<evidence type="ECO:0000256" key="2">
    <source>
        <dbReference type="ARBA" id="ARBA00007783"/>
    </source>
</evidence>
<keyword evidence="4" id="KW-1003">Cell membrane</keyword>
<dbReference type="InterPro" id="IPR013525">
    <property type="entry name" value="ABC2_TM"/>
</dbReference>
<evidence type="ECO:0000259" key="9">
    <source>
        <dbReference type="PROSITE" id="PS51012"/>
    </source>
</evidence>
<dbReference type="Proteomes" id="UP000266302">
    <property type="component" value="Unassembled WGS sequence"/>
</dbReference>
<evidence type="ECO:0000256" key="6">
    <source>
        <dbReference type="ARBA" id="ARBA00022989"/>
    </source>
</evidence>
<feature type="domain" description="ABC transmembrane type-2" evidence="9">
    <location>
        <begin position="137"/>
        <end position="373"/>
    </location>
</feature>
<comment type="subcellular location">
    <subcellularLocation>
        <location evidence="1">Cell membrane</location>
        <topology evidence="1">Multi-pass membrane protein</topology>
    </subcellularLocation>
</comment>
<dbReference type="RefSeq" id="WP_119108003.1">
    <property type="nucleotide sequence ID" value="NZ_QXJC01000001.1"/>
</dbReference>
<evidence type="ECO:0000313" key="11">
    <source>
        <dbReference type="Proteomes" id="UP000266302"/>
    </source>
</evidence>
<keyword evidence="7 8" id="KW-0472">Membrane</keyword>
<evidence type="ECO:0000256" key="8">
    <source>
        <dbReference type="SAM" id="Phobius"/>
    </source>
</evidence>
<comment type="caution">
    <text evidence="10">The sequence shown here is derived from an EMBL/GenBank/DDBJ whole genome shotgun (WGS) entry which is preliminary data.</text>
</comment>
<feature type="transmembrane region" description="Helical" evidence="8">
    <location>
        <begin position="260"/>
        <end position="284"/>
    </location>
</feature>
<evidence type="ECO:0000256" key="7">
    <source>
        <dbReference type="ARBA" id="ARBA00023136"/>
    </source>
</evidence>
<organism evidence="10 11">
    <name type="scientific">Simplicispira hankyongi</name>
    <dbReference type="NCBI Taxonomy" id="2315688"/>
    <lineage>
        <taxon>Bacteria</taxon>
        <taxon>Pseudomonadati</taxon>
        <taxon>Pseudomonadota</taxon>
        <taxon>Betaproteobacteria</taxon>
        <taxon>Burkholderiales</taxon>
        <taxon>Comamonadaceae</taxon>
        <taxon>Simplicispira</taxon>
    </lineage>
</organism>
<dbReference type="InterPro" id="IPR051449">
    <property type="entry name" value="ABC-2_transporter_component"/>
</dbReference>
<feature type="transmembrane region" description="Helical" evidence="8">
    <location>
        <begin position="178"/>
        <end position="203"/>
    </location>
</feature>
<comment type="similarity">
    <text evidence="2">Belongs to the ABC-2 integral membrane protein family.</text>
</comment>
<feature type="transmembrane region" description="Helical" evidence="8">
    <location>
        <begin position="291"/>
        <end position="309"/>
    </location>
</feature>